<keyword evidence="1" id="KW-0472">Membrane</keyword>
<keyword evidence="1" id="KW-0812">Transmembrane</keyword>
<evidence type="ECO:0008006" key="4">
    <source>
        <dbReference type="Google" id="ProtNLM"/>
    </source>
</evidence>
<gene>
    <name evidence="2" type="ORF">CYFUS_002739</name>
</gene>
<accession>A0A250J1D6</accession>
<dbReference type="Proteomes" id="UP000217257">
    <property type="component" value="Chromosome"/>
</dbReference>
<evidence type="ECO:0000256" key="1">
    <source>
        <dbReference type="SAM" id="Phobius"/>
    </source>
</evidence>
<dbReference type="Pfam" id="PF01944">
    <property type="entry name" value="SpoIIM"/>
    <property type="match status" value="1"/>
</dbReference>
<feature type="transmembrane region" description="Helical" evidence="1">
    <location>
        <begin position="299"/>
        <end position="317"/>
    </location>
</feature>
<reference evidence="2 3" key="1">
    <citation type="submission" date="2017-06" db="EMBL/GenBank/DDBJ databases">
        <title>Sequencing and comparative analysis of myxobacterial genomes.</title>
        <authorList>
            <person name="Rupp O."/>
            <person name="Goesmann A."/>
            <person name="Sogaard-Andersen L."/>
        </authorList>
    </citation>
    <scope>NUCLEOTIDE SEQUENCE [LARGE SCALE GENOMIC DNA]</scope>
    <source>
        <strain evidence="2 3">DSM 52655</strain>
    </source>
</reference>
<name>A0A250J1D6_9BACT</name>
<evidence type="ECO:0000313" key="2">
    <source>
        <dbReference type="EMBL" id="ATB37318.1"/>
    </source>
</evidence>
<dbReference type="PANTHER" id="PTHR35337:SF1">
    <property type="entry name" value="SLR1478 PROTEIN"/>
    <property type="match status" value="1"/>
</dbReference>
<dbReference type="KEGG" id="cfus:CYFUS_002739"/>
<sequence length="337" mass="36538">MEMPEFIEARRPRWQQLESLLDKAEGKGLRALELEEARSLGRLYRAVSSDLLWVRARSGAADVSEYLNDLVGRAYALTYPGERPRFADVWNFVARGFPALLRQEWRMYAASLLMFLAGLGFGYLGMLVDPDAAPYLVPAEHLSLDPLQRARDEAAGQGATVGEQAQFTTFLFTHNIQVAFLAFALGITAGVGTGIMLFSNGLMLGALAQVYTAKGMAGWFWAWILPHGIPEITAICIAGAAGLVIARGQVAPRGLPRGVALRQEAVRAVRLLFGTLALFVLAGFIEGTISQIHPPKLSVAFKVSFALVVGLGVYAYLGSDWMRGAGRARDGVATPPR</sequence>
<keyword evidence="1" id="KW-1133">Transmembrane helix</keyword>
<dbReference type="PANTHER" id="PTHR35337">
    <property type="entry name" value="SLR1478 PROTEIN"/>
    <property type="match status" value="1"/>
</dbReference>
<proteinExistence type="predicted"/>
<feature type="transmembrane region" description="Helical" evidence="1">
    <location>
        <begin position="176"/>
        <end position="198"/>
    </location>
</feature>
<feature type="transmembrane region" description="Helical" evidence="1">
    <location>
        <begin position="271"/>
        <end position="293"/>
    </location>
</feature>
<feature type="transmembrane region" description="Helical" evidence="1">
    <location>
        <begin position="107"/>
        <end position="128"/>
    </location>
</feature>
<evidence type="ECO:0000313" key="3">
    <source>
        <dbReference type="Proteomes" id="UP000217257"/>
    </source>
</evidence>
<organism evidence="2 3">
    <name type="scientific">Cystobacter fuscus</name>
    <dbReference type="NCBI Taxonomy" id="43"/>
    <lineage>
        <taxon>Bacteria</taxon>
        <taxon>Pseudomonadati</taxon>
        <taxon>Myxococcota</taxon>
        <taxon>Myxococcia</taxon>
        <taxon>Myxococcales</taxon>
        <taxon>Cystobacterineae</taxon>
        <taxon>Archangiaceae</taxon>
        <taxon>Cystobacter</taxon>
    </lineage>
</organism>
<dbReference type="AlphaFoldDB" id="A0A250J1D6"/>
<protein>
    <recommendedName>
        <fullName evidence="4">Chromate reductase</fullName>
    </recommendedName>
</protein>
<dbReference type="InterPro" id="IPR002798">
    <property type="entry name" value="SpoIIM-like"/>
</dbReference>
<dbReference type="RefSeq" id="WP_095985647.1">
    <property type="nucleotide sequence ID" value="NZ_CP022098.1"/>
</dbReference>
<feature type="transmembrane region" description="Helical" evidence="1">
    <location>
        <begin position="232"/>
        <end position="250"/>
    </location>
</feature>
<feature type="transmembrane region" description="Helical" evidence="1">
    <location>
        <begin position="205"/>
        <end position="226"/>
    </location>
</feature>
<dbReference type="EMBL" id="CP022098">
    <property type="protein sequence ID" value="ATB37318.1"/>
    <property type="molecule type" value="Genomic_DNA"/>
</dbReference>